<dbReference type="InterPro" id="IPR016181">
    <property type="entry name" value="Acyl_CoA_acyltransferase"/>
</dbReference>
<dbReference type="SUPFAM" id="SSF55729">
    <property type="entry name" value="Acyl-CoA N-acyltransferases (Nat)"/>
    <property type="match status" value="1"/>
</dbReference>
<evidence type="ECO:0000259" key="3">
    <source>
        <dbReference type="PROSITE" id="PS51186"/>
    </source>
</evidence>
<reference evidence="4 5" key="2">
    <citation type="submission" date="2019-10" db="EMBL/GenBank/DDBJ databases">
        <title>Thermopilla bonchosmolovskayae gen. nov., sp. nov., a moderately thermophilic Chloroflexi bacterium from a Chukotka hot spring (Arctic, Russia), representing a novel classis Thermopillaia, which include previously uncultivated lineage OLB14.</title>
        <authorList>
            <person name="Kochetkova T.V."/>
            <person name="Zayulina K.S."/>
            <person name="Zhigarkov V.S."/>
            <person name="Minaev N.V."/>
            <person name="Novikov A."/>
            <person name="Toshchakov S.V."/>
            <person name="Elcheninov A.G."/>
            <person name="Kublanov I.V."/>
        </authorList>
    </citation>
    <scope>NUCLEOTIDE SEQUENCE [LARGE SCALE GENOMIC DNA]</scope>
    <source>
        <strain evidence="4 5">3753O</strain>
    </source>
</reference>
<organism evidence="4 5">
    <name type="scientific">Tepidiforma bonchosmolovskayae</name>
    <dbReference type="NCBI Taxonomy" id="2601677"/>
    <lineage>
        <taxon>Bacteria</taxon>
        <taxon>Bacillati</taxon>
        <taxon>Chloroflexota</taxon>
        <taxon>Tepidiformia</taxon>
        <taxon>Tepidiformales</taxon>
        <taxon>Tepidiformaceae</taxon>
        <taxon>Tepidiforma</taxon>
    </lineage>
</organism>
<evidence type="ECO:0000256" key="2">
    <source>
        <dbReference type="ARBA" id="ARBA00023315"/>
    </source>
</evidence>
<dbReference type="PANTHER" id="PTHR43072:SF23">
    <property type="entry name" value="UPF0039 PROTEIN C11D3.02C"/>
    <property type="match status" value="1"/>
</dbReference>
<sequence length="204" mass="22659">MVRHACHRTMNAPRNPFEICTGYPSRVSELSIRPAAEADLETINRIYNHEILHGTATWDTEPWSMERRRTWWAGHSDPLQPVLVAETGAGVVGFAYLTLVSQKPGWRFTREDTIYLDPAARGRGIGRLLLAALLEEARRIGVRTVVASITSTNTASIRLHEAFGFTCVGTLRNAGHKFGAWLDTCYYQLDLGEPPPGAPAWTAT</sequence>
<dbReference type="EMBL" id="CP042829">
    <property type="protein sequence ID" value="QFG02704.1"/>
    <property type="molecule type" value="Genomic_DNA"/>
</dbReference>
<gene>
    <name evidence="4" type="ORF">Tbon_05150</name>
</gene>
<evidence type="ECO:0000313" key="4">
    <source>
        <dbReference type="EMBL" id="QFG02704.1"/>
    </source>
</evidence>
<dbReference type="InterPro" id="IPR000182">
    <property type="entry name" value="GNAT_dom"/>
</dbReference>
<keyword evidence="1" id="KW-0808">Transferase</keyword>
<keyword evidence="2" id="KW-0012">Acyltransferase</keyword>
<evidence type="ECO:0000256" key="1">
    <source>
        <dbReference type="ARBA" id="ARBA00022679"/>
    </source>
</evidence>
<dbReference type="Gene3D" id="3.40.630.30">
    <property type="match status" value="1"/>
</dbReference>
<dbReference type="PANTHER" id="PTHR43072">
    <property type="entry name" value="N-ACETYLTRANSFERASE"/>
    <property type="match status" value="1"/>
</dbReference>
<name>A0ABX6C3W7_9CHLR</name>
<reference evidence="4 5" key="1">
    <citation type="submission" date="2019-08" db="EMBL/GenBank/DDBJ databases">
        <authorList>
            <person name="Toschakov S.V."/>
        </authorList>
    </citation>
    <scope>NUCLEOTIDE SEQUENCE [LARGE SCALE GENOMIC DNA]</scope>
    <source>
        <strain evidence="4 5">3753O</strain>
    </source>
</reference>
<feature type="domain" description="N-acetyltransferase" evidence="3">
    <location>
        <begin position="30"/>
        <end position="192"/>
    </location>
</feature>
<accession>A0ABX6C3W7</accession>
<dbReference type="PROSITE" id="PS51186">
    <property type="entry name" value="GNAT"/>
    <property type="match status" value="1"/>
</dbReference>
<dbReference type="Proteomes" id="UP000326331">
    <property type="component" value="Chromosome"/>
</dbReference>
<dbReference type="Pfam" id="PF00583">
    <property type="entry name" value="Acetyltransf_1"/>
    <property type="match status" value="1"/>
</dbReference>
<proteinExistence type="predicted"/>
<protein>
    <submittedName>
        <fullName evidence="4">N-acetyltransferase</fullName>
    </submittedName>
</protein>
<evidence type="ECO:0000313" key="5">
    <source>
        <dbReference type="Proteomes" id="UP000326331"/>
    </source>
</evidence>
<keyword evidence="5" id="KW-1185">Reference proteome</keyword>
<dbReference type="CDD" id="cd04301">
    <property type="entry name" value="NAT_SF"/>
    <property type="match status" value="1"/>
</dbReference>